<comment type="caution">
    <text evidence="1">The sequence shown here is derived from an EMBL/GenBank/DDBJ whole genome shotgun (WGS) entry which is preliminary data.</text>
</comment>
<gene>
    <name evidence="1" type="ORF">D6850_12925</name>
</gene>
<dbReference type="OrthoDB" id="7862728at2"/>
<evidence type="ECO:0000313" key="1">
    <source>
        <dbReference type="EMBL" id="RKF14068.1"/>
    </source>
</evidence>
<proteinExistence type="predicted"/>
<organism evidence="1 2">
    <name type="scientific">Roseovarius spongiae</name>
    <dbReference type="NCBI Taxonomy" id="2320272"/>
    <lineage>
        <taxon>Bacteria</taxon>
        <taxon>Pseudomonadati</taxon>
        <taxon>Pseudomonadota</taxon>
        <taxon>Alphaproteobacteria</taxon>
        <taxon>Rhodobacterales</taxon>
        <taxon>Roseobacteraceae</taxon>
        <taxon>Roseovarius</taxon>
    </lineage>
</organism>
<dbReference type="Proteomes" id="UP000281128">
    <property type="component" value="Unassembled WGS sequence"/>
</dbReference>
<sequence length="111" mass="12384">MTIEDTPAEKLLASELAMLLGNITHRLKRYQTDGFRVCFAEFAARCCDDDSRLARRVLLRTGWVPAGDGEWIVGKGAHPLTKVTDWETLDSICETILDTYRPIEDGASRAA</sequence>
<name>A0A3A8B8R0_9RHOB</name>
<dbReference type="RefSeq" id="WP_121167550.1">
    <property type="nucleotide sequence ID" value="NZ_RAPE01000003.1"/>
</dbReference>
<evidence type="ECO:0000313" key="2">
    <source>
        <dbReference type="Proteomes" id="UP000281128"/>
    </source>
</evidence>
<keyword evidence="2" id="KW-1185">Reference proteome</keyword>
<reference evidence="1 2" key="1">
    <citation type="submission" date="2018-09" db="EMBL/GenBank/DDBJ databases">
        <title>Roseovarius spongiae sp. nov., isolated from a marine sponge.</title>
        <authorList>
            <person name="Zhuang L."/>
            <person name="Luo L."/>
        </authorList>
    </citation>
    <scope>NUCLEOTIDE SEQUENCE [LARGE SCALE GENOMIC DNA]</scope>
    <source>
        <strain evidence="1 2">HN-E21</strain>
    </source>
</reference>
<dbReference type="EMBL" id="RAPE01000003">
    <property type="protein sequence ID" value="RKF14068.1"/>
    <property type="molecule type" value="Genomic_DNA"/>
</dbReference>
<accession>A0A3A8B8R0</accession>
<protein>
    <submittedName>
        <fullName evidence="1">Uncharacterized protein</fullName>
    </submittedName>
</protein>
<dbReference type="AlphaFoldDB" id="A0A3A8B8R0"/>